<sequence>MQLTNLVFTASYDVKKKTRLLVDPREHSWLVLNQFLLLEPQTDFLVGGFNRVRTVGNISAHVNSKVTSDGTWGRLQWVGSTQNSSTLLDNVLTFPNGGQNWTRQHVRQQAWEEWLLLQVLVVVSQQFFGWLAQLDADQLEASVFESRQDGGNQSSLDTIWLDSNESSLVVGHC</sequence>
<dbReference type="VEuPathDB" id="FungiDB:CLUG_01130"/>
<evidence type="ECO:0000313" key="1">
    <source>
        <dbReference type="EMBL" id="EEQ37008.1"/>
    </source>
</evidence>
<accession>C4XYV7</accession>
<protein>
    <submittedName>
        <fullName evidence="1">Uncharacterized protein</fullName>
    </submittedName>
</protein>
<organism evidence="1 2">
    <name type="scientific">Clavispora lusitaniae (strain ATCC 42720)</name>
    <name type="common">Yeast</name>
    <name type="synonym">Candida lusitaniae</name>
    <dbReference type="NCBI Taxonomy" id="306902"/>
    <lineage>
        <taxon>Eukaryota</taxon>
        <taxon>Fungi</taxon>
        <taxon>Dikarya</taxon>
        <taxon>Ascomycota</taxon>
        <taxon>Saccharomycotina</taxon>
        <taxon>Pichiomycetes</taxon>
        <taxon>Metschnikowiaceae</taxon>
        <taxon>Clavispora</taxon>
    </lineage>
</organism>
<dbReference type="AlphaFoldDB" id="C4XYV7"/>
<dbReference type="Proteomes" id="UP000007703">
    <property type="component" value="Unassembled WGS sequence"/>
</dbReference>
<evidence type="ECO:0000313" key="2">
    <source>
        <dbReference type="Proteomes" id="UP000007703"/>
    </source>
</evidence>
<dbReference type="EMBL" id="CH408076">
    <property type="protein sequence ID" value="EEQ37008.1"/>
    <property type="molecule type" value="Genomic_DNA"/>
</dbReference>
<dbReference type="OrthoDB" id="10629203at2759"/>
<dbReference type="InParanoid" id="C4XYV7"/>
<dbReference type="KEGG" id="clu:CLUG_01130"/>
<gene>
    <name evidence="1" type="ORF">CLUG_01130</name>
</gene>
<name>C4XYV7_CLAL4</name>
<reference evidence="1 2" key="1">
    <citation type="journal article" date="2009" name="Nature">
        <title>Evolution of pathogenicity and sexual reproduction in eight Candida genomes.</title>
        <authorList>
            <person name="Butler G."/>
            <person name="Rasmussen M.D."/>
            <person name="Lin M.F."/>
            <person name="Santos M.A."/>
            <person name="Sakthikumar S."/>
            <person name="Munro C.A."/>
            <person name="Rheinbay E."/>
            <person name="Grabherr M."/>
            <person name="Forche A."/>
            <person name="Reedy J.L."/>
            <person name="Agrafioti I."/>
            <person name="Arnaud M.B."/>
            <person name="Bates S."/>
            <person name="Brown A.J."/>
            <person name="Brunke S."/>
            <person name="Costanzo M.C."/>
            <person name="Fitzpatrick D.A."/>
            <person name="de Groot P.W."/>
            <person name="Harris D."/>
            <person name="Hoyer L.L."/>
            <person name="Hube B."/>
            <person name="Klis F.M."/>
            <person name="Kodira C."/>
            <person name="Lennard N."/>
            <person name="Logue M.E."/>
            <person name="Martin R."/>
            <person name="Neiman A.M."/>
            <person name="Nikolaou E."/>
            <person name="Quail M.A."/>
            <person name="Quinn J."/>
            <person name="Santos M.C."/>
            <person name="Schmitzberger F.F."/>
            <person name="Sherlock G."/>
            <person name="Shah P."/>
            <person name="Silverstein K.A."/>
            <person name="Skrzypek M.S."/>
            <person name="Soll D."/>
            <person name="Staggs R."/>
            <person name="Stansfield I."/>
            <person name="Stumpf M.P."/>
            <person name="Sudbery P.E."/>
            <person name="Srikantha T."/>
            <person name="Zeng Q."/>
            <person name="Berman J."/>
            <person name="Berriman M."/>
            <person name="Heitman J."/>
            <person name="Gow N.A."/>
            <person name="Lorenz M.C."/>
            <person name="Birren B.W."/>
            <person name="Kellis M."/>
            <person name="Cuomo C.A."/>
        </authorList>
    </citation>
    <scope>NUCLEOTIDE SEQUENCE [LARGE SCALE GENOMIC DNA]</scope>
    <source>
        <strain evidence="1 2">ATCC 42720</strain>
    </source>
</reference>
<proteinExistence type="predicted"/>
<dbReference type="HOGENOM" id="CLU_1566034_0_0_1"/>